<name>A0A0E9TLW5_ANGAN</name>
<evidence type="ECO:0000313" key="1">
    <source>
        <dbReference type="EMBL" id="JAH53835.1"/>
    </source>
</evidence>
<dbReference type="AlphaFoldDB" id="A0A0E9TLW5"/>
<protein>
    <submittedName>
        <fullName evidence="1">Uncharacterized protein</fullName>
    </submittedName>
</protein>
<reference evidence="1" key="2">
    <citation type="journal article" date="2015" name="Fish Shellfish Immunol.">
        <title>Early steps in the European eel (Anguilla anguilla)-Vibrio vulnificus interaction in the gills: Role of the RtxA13 toxin.</title>
        <authorList>
            <person name="Callol A."/>
            <person name="Pajuelo D."/>
            <person name="Ebbesson L."/>
            <person name="Teles M."/>
            <person name="MacKenzie S."/>
            <person name="Amaro C."/>
        </authorList>
    </citation>
    <scope>NUCLEOTIDE SEQUENCE</scope>
</reference>
<accession>A0A0E9TLW5</accession>
<reference evidence="1" key="1">
    <citation type="submission" date="2014-11" db="EMBL/GenBank/DDBJ databases">
        <authorList>
            <person name="Amaro Gonzalez C."/>
        </authorList>
    </citation>
    <scope>NUCLEOTIDE SEQUENCE</scope>
</reference>
<sequence>MASTMMTEWGRMSRHTHAHSFGQHLKRCLFCTVLRLGHAQQTMCGELLDFH</sequence>
<dbReference type="EMBL" id="GBXM01054742">
    <property type="protein sequence ID" value="JAH53835.1"/>
    <property type="molecule type" value="Transcribed_RNA"/>
</dbReference>
<organism evidence="1">
    <name type="scientific">Anguilla anguilla</name>
    <name type="common">European freshwater eel</name>
    <name type="synonym">Muraena anguilla</name>
    <dbReference type="NCBI Taxonomy" id="7936"/>
    <lineage>
        <taxon>Eukaryota</taxon>
        <taxon>Metazoa</taxon>
        <taxon>Chordata</taxon>
        <taxon>Craniata</taxon>
        <taxon>Vertebrata</taxon>
        <taxon>Euteleostomi</taxon>
        <taxon>Actinopterygii</taxon>
        <taxon>Neopterygii</taxon>
        <taxon>Teleostei</taxon>
        <taxon>Anguilliformes</taxon>
        <taxon>Anguillidae</taxon>
        <taxon>Anguilla</taxon>
    </lineage>
</organism>
<proteinExistence type="predicted"/>